<dbReference type="AlphaFoldDB" id="A0A7H9B5E1"/>
<evidence type="ECO:0000256" key="2">
    <source>
        <dbReference type="SAM" id="MobiDB-lite"/>
    </source>
</evidence>
<comment type="similarity">
    <text evidence="1">Belongs to the phosducin family.</text>
</comment>
<dbReference type="PANTHER" id="PTHR21148">
    <property type="entry name" value="THIOREDOXIN DOMAIN-CONTAINING PROTEIN 9"/>
    <property type="match status" value="1"/>
</dbReference>
<gene>
    <name evidence="4" type="ORF">HG535_0F04300</name>
</gene>
<sequence>MSDPIQQYNSRLIDDLDSTHENGRQEEEDQTHLSEILDDLENDGNNDPFLQLYREKRMQEISDHFKLVEKNVREKNYGRLQELDGESQLLSLSSKCPKLVVHFMVEKFSKCQYMNDKLEILARKYLTTKFVKISVENCPFLVEKLKIKVLPFLMGYKEGQERFRSIGFAKLGNDPNGFPTTKLENLLERAGLVSLQPKHEDGTESRRTRESDGPQYARYSDSDAGSELDI</sequence>
<reference evidence="4 5" key="1">
    <citation type="submission" date="2020-07" db="EMBL/GenBank/DDBJ databases">
        <title>The yeast mating-type switching endonuclease HO is a domesticated member of an unorthodox homing genetic element family.</title>
        <authorList>
            <person name="Coughlan A.Y."/>
            <person name="Lombardi L."/>
            <person name="Braun-Galleani S."/>
            <person name="Martos A.R."/>
            <person name="Galeote V."/>
            <person name="Bigey F."/>
            <person name="Dequin S."/>
            <person name="Byrne K.P."/>
            <person name="Wolfe K.H."/>
        </authorList>
    </citation>
    <scope>NUCLEOTIDE SEQUENCE [LARGE SCALE GENOMIC DNA]</scope>
    <source>
        <strain evidence="4 5">NRRL Y-6702</strain>
    </source>
</reference>
<dbReference type="Gene3D" id="3.40.30.10">
    <property type="entry name" value="Glutaredoxin"/>
    <property type="match status" value="1"/>
</dbReference>
<accession>A0A7H9B5E1</accession>
<proteinExistence type="inferred from homology"/>
<feature type="compositionally biased region" description="Basic and acidic residues" evidence="2">
    <location>
        <begin position="197"/>
        <end position="212"/>
    </location>
</feature>
<dbReference type="RefSeq" id="XP_037145643.1">
    <property type="nucleotide sequence ID" value="XM_037289748.1"/>
</dbReference>
<evidence type="ECO:0000313" key="5">
    <source>
        <dbReference type="Proteomes" id="UP000509704"/>
    </source>
</evidence>
<feature type="domain" description="Phosducin" evidence="3">
    <location>
        <begin position="37"/>
        <end position="193"/>
    </location>
</feature>
<dbReference type="InterPro" id="IPR036249">
    <property type="entry name" value="Thioredoxin-like_sf"/>
</dbReference>
<name>A0A7H9B5E1_ZYGMR</name>
<evidence type="ECO:0000256" key="1">
    <source>
        <dbReference type="ARBA" id="ARBA00009686"/>
    </source>
</evidence>
<dbReference type="CDD" id="cd02989">
    <property type="entry name" value="Phd_like_TxnDC9"/>
    <property type="match status" value="1"/>
</dbReference>
<protein>
    <recommendedName>
        <fullName evidence="3">Phosducin domain-containing protein</fullName>
    </recommendedName>
</protein>
<dbReference type="OrthoDB" id="10257948at2759"/>
<dbReference type="SUPFAM" id="SSF52833">
    <property type="entry name" value="Thioredoxin-like"/>
    <property type="match status" value="1"/>
</dbReference>
<evidence type="ECO:0000259" key="3">
    <source>
        <dbReference type="Pfam" id="PF02114"/>
    </source>
</evidence>
<dbReference type="EMBL" id="CP058609">
    <property type="protein sequence ID" value="QLG73918.1"/>
    <property type="molecule type" value="Genomic_DNA"/>
</dbReference>
<dbReference type="Pfam" id="PF02114">
    <property type="entry name" value="Phosducin"/>
    <property type="match status" value="1"/>
</dbReference>
<dbReference type="InterPro" id="IPR024253">
    <property type="entry name" value="Phosducin_thioredoxin-like_dom"/>
</dbReference>
<keyword evidence="5" id="KW-1185">Reference proteome</keyword>
<dbReference type="KEGG" id="zmk:HG535_0F04300"/>
<dbReference type="Proteomes" id="UP000509704">
    <property type="component" value="Chromosome 6"/>
</dbReference>
<feature type="region of interest" description="Disordered" evidence="2">
    <location>
        <begin position="196"/>
        <end position="230"/>
    </location>
</feature>
<evidence type="ECO:0000313" key="4">
    <source>
        <dbReference type="EMBL" id="QLG73918.1"/>
    </source>
</evidence>
<organism evidence="4 5">
    <name type="scientific">Zygotorulaspora mrakii</name>
    <name type="common">Zygosaccharomyces mrakii</name>
    <dbReference type="NCBI Taxonomy" id="42260"/>
    <lineage>
        <taxon>Eukaryota</taxon>
        <taxon>Fungi</taxon>
        <taxon>Dikarya</taxon>
        <taxon>Ascomycota</taxon>
        <taxon>Saccharomycotina</taxon>
        <taxon>Saccharomycetes</taxon>
        <taxon>Saccharomycetales</taxon>
        <taxon>Saccharomycetaceae</taxon>
        <taxon>Zygotorulaspora</taxon>
    </lineage>
</organism>
<dbReference type="GeneID" id="59237676"/>